<evidence type="ECO:0000259" key="3">
    <source>
        <dbReference type="Pfam" id="PF03104"/>
    </source>
</evidence>
<evidence type="ECO:0000256" key="2">
    <source>
        <dbReference type="SAM" id="Phobius"/>
    </source>
</evidence>
<accession>A0AAV4TP13</accession>
<dbReference type="SUPFAM" id="SSF53098">
    <property type="entry name" value="Ribonuclease H-like"/>
    <property type="match status" value="1"/>
</dbReference>
<feature type="domain" description="DNA-directed DNA polymerase family B exonuclease" evidence="3">
    <location>
        <begin position="517"/>
        <end position="583"/>
    </location>
</feature>
<dbReference type="InterPro" id="IPR036397">
    <property type="entry name" value="RNaseH_sf"/>
</dbReference>
<evidence type="ECO:0000313" key="5">
    <source>
        <dbReference type="Proteomes" id="UP001054945"/>
    </source>
</evidence>
<keyword evidence="2" id="KW-0472">Membrane</keyword>
<protein>
    <submittedName>
        <fullName evidence="4">DNA polymerase alpha catalytic subunit</fullName>
    </submittedName>
</protein>
<dbReference type="GO" id="GO:0003887">
    <property type="term" value="F:DNA-directed DNA polymerase activity"/>
    <property type="evidence" value="ECO:0007669"/>
    <property type="project" value="TreeGrafter"/>
</dbReference>
<dbReference type="GO" id="GO:0006273">
    <property type="term" value="P:lagging strand elongation"/>
    <property type="evidence" value="ECO:0007669"/>
    <property type="project" value="TreeGrafter"/>
</dbReference>
<comment type="caution">
    <text evidence="4">The sequence shown here is derived from an EMBL/GenBank/DDBJ whole genome shotgun (WGS) entry which is preliminary data.</text>
</comment>
<dbReference type="GO" id="GO:0003682">
    <property type="term" value="F:chromatin binding"/>
    <property type="evidence" value="ECO:0007669"/>
    <property type="project" value="TreeGrafter"/>
</dbReference>
<dbReference type="GO" id="GO:1902975">
    <property type="term" value="P:mitotic DNA replication initiation"/>
    <property type="evidence" value="ECO:0007669"/>
    <property type="project" value="TreeGrafter"/>
</dbReference>
<keyword evidence="5" id="KW-1185">Reference proteome</keyword>
<dbReference type="GO" id="GO:0003697">
    <property type="term" value="F:single-stranded DNA binding"/>
    <property type="evidence" value="ECO:0007669"/>
    <property type="project" value="TreeGrafter"/>
</dbReference>
<dbReference type="InterPro" id="IPR006133">
    <property type="entry name" value="DNA-dir_DNA_pol_B_exonuc"/>
</dbReference>
<dbReference type="Gene3D" id="3.30.420.10">
    <property type="entry name" value="Ribonuclease H-like superfamily/Ribonuclease H"/>
    <property type="match status" value="2"/>
</dbReference>
<keyword evidence="2" id="KW-0812">Transmembrane</keyword>
<feature type="transmembrane region" description="Helical" evidence="2">
    <location>
        <begin position="510"/>
        <end position="530"/>
    </location>
</feature>
<dbReference type="PANTHER" id="PTHR45861:SF1">
    <property type="entry name" value="DNA POLYMERASE ALPHA CATALYTIC SUBUNIT"/>
    <property type="match status" value="1"/>
</dbReference>
<evidence type="ECO:0000256" key="1">
    <source>
        <dbReference type="SAM" id="MobiDB-lite"/>
    </source>
</evidence>
<proteinExistence type="predicted"/>
<dbReference type="Gene3D" id="2.40.50.730">
    <property type="match status" value="2"/>
</dbReference>
<keyword evidence="2" id="KW-1133">Transmembrane helix</keyword>
<dbReference type="AlphaFoldDB" id="A0AAV4TP13"/>
<gene>
    <name evidence="4" type="primary">pola1</name>
    <name evidence="4" type="ORF">CEXT_421251</name>
</gene>
<dbReference type="CDD" id="cd05776">
    <property type="entry name" value="DNA_polB_alpha_exo"/>
    <property type="match status" value="1"/>
</dbReference>
<dbReference type="GO" id="GO:0003688">
    <property type="term" value="F:DNA replication origin binding"/>
    <property type="evidence" value="ECO:0007669"/>
    <property type="project" value="TreeGrafter"/>
</dbReference>
<reference evidence="4 5" key="1">
    <citation type="submission" date="2021-06" db="EMBL/GenBank/DDBJ databases">
        <title>Caerostris extrusa draft genome.</title>
        <authorList>
            <person name="Kono N."/>
            <person name="Arakawa K."/>
        </authorList>
    </citation>
    <scope>NUCLEOTIDE SEQUENCE [LARGE SCALE GENOMIC DNA]</scope>
</reference>
<evidence type="ECO:0000313" key="4">
    <source>
        <dbReference type="EMBL" id="GIY45678.1"/>
    </source>
</evidence>
<feature type="region of interest" description="Disordered" evidence="1">
    <location>
        <begin position="1"/>
        <end position="54"/>
    </location>
</feature>
<organism evidence="4 5">
    <name type="scientific">Caerostris extrusa</name>
    <name type="common">Bark spider</name>
    <name type="synonym">Caerostris bankana</name>
    <dbReference type="NCBI Taxonomy" id="172846"/>
    <lineage>
        <taxon>Eukaryota</taxon>
        <taxon>Metazoa</taxon>
        <taxon>Ecdysozoa</taxon>
        <taxon>Arthropoda</taxon>
        <taxon>Chelicerata</taxon>
        <taxon>Arachnida</taxon>
        <taxon>Araneae</taxon>
        <taxon>Araneomorphae</taxon>
        <taxon>Entelegynae</taxon>
        <taxon>Araneoidea</taxon>
        <taxon>Araneidae</taxon>
        <taxon>Caerostris</taxon>
    </lineage>
</organism>
<feature type="domain" description="DNA-directed DNA polymerase family B exonuclease" evidence="3">
    <location>
        <begin position="389"/>
        <end position="469"/>
    </location>
</feature>
<dbReference type="GO" id="GO:0006272">
    <property type="term" value="P:leading strand elongation"/>
    <property type="evidence" value="ECO:0007669"/>
    <property type="project" value="TreeGrafter"/>
</dbReference>
<dbReference type="Proteomes" id="UP001054945">
    <property type="component" value="Unassembled WGS sequence"/>
</dbReference>
<dbReference type="GO" id="GO:0005658">
    <property type="term" value="C:alpha DNA polymerase:primase complex"/>
    <property type="evidence" value="ECO:0007669"/>
    <property type="project" value="TreeGrafter"/>
</dbReference>
<name>A0AAV4TP13_CAEEX</name>
<dbReference type="InterPro" id="IPR012337">
    <property type="entry name" value="RNaseH-like_sf"/>
</dbReference>
<dbReference type="Pfam" id="PF03104">
    <property type="entry name" value="DNA_pol_B_exo1"/>
    <property type="match status" value="2"/>
</dbReference>
<dbReference type="EMBL" id="BPLR01011302">
    <property type="protein sequence ID" value="GIY45678.1"/>
    <property type="molecule type" value="Genomic_DNA"/>
</dbReference>
<dbReference type="PANTHER" id="PTHR45861">
    <property type="entry name" value="DNA POLYMERASE ALPHA CATALYTIC SUBUNIT"/>
    <property type="match status" value="1"/>
</dbReference>
<sequence>MENQNGDEAVQERQEDEWIVDDNGFGYTDDGREIFDDDDDAGDSIKERGNNQPKKVLLDLKKKSKSSDIKSLFKALPTKRKSEQDVKLEDDDILGSIMEDLHKETDLNSYIPKPVVLRKKHKFNHHSPIQSYQHNPFSVKQKTPLASDYVPKAANIPSPSPVHRKSLQPKIVDFDTKIDEEMDNSPVIENCSEETKSEETPDIVDMNSIGMDFDPSADIFNDIEEDLTPTQEENGNPEVAQENIPTITSTFQGSLGNNIDNVIADVHIDGDSLPLTKTTEGKSVFRFFWLDAYEDPYKQPGVVYLFGKVYLEDAKRYLSCCVIVKDIPRRFFVLPRETNLEAKKLQKKYAFSVTDIPDVCEYLEVQYSQFERLYFQSCSWNRFIQLGDFVVGTKIKGPCWIDVHAPLPSSPQVSWCRVEAFTTKISNIVCANDNLPIPPVVLMCLNLTTAVNSKTQQNEIVAVSCLLHQDFFHWIRLPQLHNINLTFCVLTKPSDGIFPYDFKNAITRVMIFWGLIWMFFLHRLVMLKIPNWSRVGRLRRTGMPRLNIAQGVAEKNATCGRLLCDVKISSKELIRCKSYDLEELSKHILNQKYSEIPTECVHTLYTNSRDLFTLLDHGMLRSELILRICCELNVLPLAFCRSLI</sequence>